<sequence>MIFDYIEMASIKSLGEVTFQTILGNGLPLLEGKKNQEKKELNGKEENGAKVESFVVYGSDFDAELWR</sequence>
<comment type="caution">
    <text evidence="1">The sequence shown here is derived from an EMBL/GenBank/DDBJ whole genome shotgun (WGS) entry which is preliminary data.</text>
</comment>
<proteinExistence type="predicted"/>
<keyword evidence="2" id="KW-1185">Reference proteome</keyword>
<gene>
    <name evidence="1" type="ORF">CEXT_318251</name>
</gene>
<organism evidence="1 2">
    <name type="scientific">Caerostris extrusa</name>
    <name type="common">Bark spider</name>
    <name type="synonym">Caerostris bankana</name>
    <dbReference type="NCBI Taxonomy" id="172846"/>
    <lineage>
        <taxon>Eukaryota</taxon>
        <taxon>Metazoa</taxon>
        <taxon>Ecdysozoa</taxon>
        <taxon>Arthropoda</taxon>
        <taxon>Chelicerata</taxon>
        <taxon>Arachnida</taxon>
        <taxon>Araneae</taxon>
        <taxon>Araneomorphae</taxon>
        <taxon>Entelegynae</taxon>
        <taxon>Araneoidea</taxon>
        <taxon>Araneidae</taxon>
        <taxon>Caerostris</taxon>
    </lineage>
</organism>
<dbReference type="EMBL" id="BPLR01020284">
    <property type="protein sequence ID" value="GIX76824.1"/>
    <property type="molecule type" value="Genomic_DNA"/>
</dbReference>
<dbReference type="AlphaFoldDB" id="A0AAV4MWK0"/>
<name>A0AAV4MWK0_CAEEX</name>
<evidence type="ECO:0000313" key="1">
    <source>
        <dbReference type="EMBL" id="GIX76824.1"/>
    </source>
</evidence>
<dbReference type="Proteomes" id="UP001054945">
    <property type="component" value="Unassembled WGS sequence"/>
</dbReference>
<accession>A0AAV4MWK0</accession>
<evidence type="ECO:0000313" key="2">
    <source>
        <dbReference type="Proteomes" id="UP001054945"/>
    </source>
</evidence>
<reference evidence="1 2" key="1">
    <citation type="submission" date="2021-06" db="EMBL/GenBank/DDBJ databases">
        <title>Caerostris extrusa draft genome.</title>
        <authorList>
            <person name="Kono N."/>
            <person name="Arakawa K."/>
        </authorList>
    </citation>
    <scope>NUCLEOTIDE SEQUENCE [LARGE SCALE GENOMIC DNA]</scope>
</reference>
<protein>
    <submittedName>
        <fullName evidence="1">Uncharacterized protein</fullName>
    </submittedName>
</protein>